<reference evidence="2 3" key="1">
    <citation type="submission" date="2023-03" db="EMBL/GenBank/DDBJ databases">
        <title>Isolation and description of six Streptomyces strains from soil environments, able to metabolize different microbial glucans.</title>
        <authorList>
            <person name="Widen T."/>
            <person name="Larsbrink J."/>
        </authorList>
    </citation>
    <scope>NUCLEOTIDE SEQUENCE [LARGE SCALE GENOMIC DNA]</scope>
    <source>
        <strain evidence="2 3">Alt2</strain>
    </source>
</reference>
<sequence>MRRVVTFLTAFTTILLGALTLAPSASAAGYGCSGSQIDSYSVITGSANGSVNYGNVYLYYDSSTGYNCAVTVANSAGGNGVAKEMYISLIKCTQTTSTGTCTLTSTRDEDKGNYLNYAGPVKIPAAGHCIQISGRIVYKGKSAGAFSIGHCG</sequence>
<dbReference type="PROSITE" id="PS51257">
    <property type="entry name" value="PROKAR_LIPOPROTEIN"/>
    <property type="match status" value="1"/>
</dbReference>
<feature type="signal peptide" evidence="1">
    <location>
        <begin position="1"/>
        <end position="27"/>
    </location>
</feature>
<protein>
    <recommendedName>
        <fullName evidence="4">Spore-associated protein A</fullName>
    </recommendedName>
</protein>
<evidence type="ECO:0000256" key="1">
    <source>
        <dbReference type="SAM" id="SignalP"/>
    </source>
</evidence>
<proteinExistence type="predicted"/>
<name>A0ABY9IR45_9ACTN</name>
<evidence type="ECO:0000313" key="2">
    <source>
        <dbReference type="EMBL" id="WLQ57782.1"/>
    </source>
</evidence>
<feature type="chain" id="PRO_5045230087" description="Spore-associated protein A" evidence="1">
    <location>
        <begin position="28"/>
        <end position="152"/>
    </location>
</feature>
<evidence type="ECO:0000313" key="3">
    <source>
        <dbReference type="Proteomes" id="UP001235744"/>
    </source>
</evidence>
<dbReference type="EMBL" id="CP120988">
    <property type="protein sequence ID" value="WLQ57782.1"/>
    <property type="molecule type" value="Genomic_DNA"/>
</dbReference>
<accession>A0ABY9IR45</accession>
<dbReference type="Proteomes" id="UP001235744">
    <property type="component" value="Chromosome"/>
</dbReference>
<keyword evidence="3" id="KW-1185">Reference proteome</keyword>
<keyword evidence="1" id="KW-0732">Signal</keyword>
<dbReference type="RefSeq" id="WP_219571874.1">
    <property type="nucleotide sequence ID" value="NZ_CP120988.1"/>
</dbReference>
<gene>
    <name evidence="2" type="ORF">P8A19_21140</name>
</gene>
<organism evidence="2 3">
    <name type="scientific">Streptomyces poriferorum</name>
    <dbReference type="NCBI Taxonomy" id="2798799"/>
    <lineage>
        <taxon>Bacteria</taxon>
        <taxon>Bacillati</taxon>
        <taxon>Actinomycetota</taxon>
        <taxon>Actinomycetes</taxon>
        <taxon>Kitasatosporales</taxon>
        <taxon>Streptomycetaceae</taxon>
        <taxon>Streptomyces</taxon>
    </lineage>
</organism>
<evidence type="ECO:0008006" key="4">
    <source>
        <dbReference type="Google" id="ProtNLM"/>
    </source>
</evidence>